<evidence type="ECO:0008006" key="2">
    <source>
        <dbReference type="Google" id="ProtNLM"/>
    </source>
</evidence>
<reference evidence="1" key="1">
    <citation type="submission" date="2019-08" db="EMBL/GenBank/DDBJ databases">
        <authorList>
            <person name="Kucharzyk K."/>
            <person name="Murdoch R.W."/>
            <person name="Higgins S."/>
            <person name="Loffler F."/>
        </authorList>
    </citation>
    <scope>NUCLEOTIDE SEQUENCE</scope>
</reference>
<name>A0A645B1X0_9ZZZZ</name>
<protein>
    <recommendedName>
        <fullName evidence="2">DUF4259 domain-containing protein</fullName>
    </recommendedName>
</protein>
<organism evidence="1">
    <name type="scientific">bioreactor metagenome</name>
    <dbReference type="NCBI Taxonomy" id="1076179"/>
    <lineage>
        <taxon>unclassified sequences</taxon>
        <taxon>metagenomes</taxon>
        <taxon>ecological metagenomes</taxon>
    </lineage>
</organism>
<comment type="caution">
    <text evidence="1">The sequence shown here is derived from an EMBL/GenBank/DDBJ whole genome shotgun (WGS) entry which is preliminary data.</text>
</comment>
<dbReference type="EMBL" id="VSSQ01017271">
    <property type="protein sequence ID" value="MPM59397.1"/>
    <property type="molecule type" value="Genomic_DNA"/>
</dbReference>
<proteinExistence type="predicted"/>
<gene>
    <name evidence="1" type="ORF">SDC9_106239</name>
</gene>
<dbReference type="AlphaFoldDB" id="A0A645B1X0"/>
<accession>A0A645B1X0</accession>
<sequence length="286" mass="33226">MGTWGAGLYANDSTCDVRDSYIKYLQDGLSNSEAYEKTLKDYEELIGDQDEPFLWFALAETQWKTGRLTSEVKEKALEWIDKEGGLELWAESTNGGAGWKKTLRNLKLKLLSPMSREKTIHKKEEINNNLWNVNDVYAYQFHGENAEKNGYGGKYILFQKIGEGMIPYPEVLAMRVQVMDRIFDELPTLEDIEGLRILPIDFPKRIDMNRDPIWMSALIGLPKKSYYPAKYLTYIGNCQGPANKMNNKREICWTHIDSLYEEHQRWNGIEYETIGDGVYRYVQESK</sequence>
<evidence type="ECO:0000313" key="1">
    <source>
        <dbReference type="EMBL" id="MPM59397.1"/>
    </source>
</evidence>